<feature type="active site" description="Amidino-cysteine intermediate" evidence="3">
    <location>
        <position position="342"/>
    </location>
</feature>
<dbReference type="RefSeq" id="WP_121009908.1">
    <property type="nucleotide sequence ID" value="NZ_RBXO01000001.1"/>
</dbReference>
<dbReference type="EMBL" id="RBXO01000001">
    <property type="protein sequence ID" value="RKT57779.1"/>
    <property type="molecule type" value="Genomic_DNA"/>
</dbReference>
<accession>A0A495W8N7</accession>
<dbReference type="OrthoDB" id="258252at2"/>
<dbReference type="InterPro" id="IPR033195">
    <property type="entry name" value="AmidinoTrfase"/>
</dbReference>
<evidence type="ECO:0000256" key="2">
    <source>
        <dbReference type="ARBA" id="ARBA00022679"/>
    </source>
</evidence>
<dbReference type="SUPFAM" id="SSF55909">
    <property type="entry name" value="Pentein"/>
    <property type="match status" value="1"/>
</dbReference>
<dbReference type="AlphaFoldDB" id="A0A495W8N7"/>
<evidence type="ECO:0000256" key="3">
    <source>
        <dbReference type="PIRSR" id="PIRSR633195-1"/>
    </source>
</evidence>
<dbReference type="PANTHER" id="PTHR10488">
    <property type="entry name" value="GLYCINE AMIDINOTRANSFERASE, MITOCHONDRIAL"/>
    <property type="match status" value="1"/>
</dbReference>
<protein>
    <submittedName>
        <fullName evidence="4">Glycine amidinotransferase</fullName>
    </submittedName>
</protein>
<keyword evidence="5" id="KW-1185">Reference proteome</keyword>
<evidence type="ECO:0000313" key="5">
    <source>
        <dbReference type="Proteomes" id="UP000282084"/>
    </source>
</evidence>
<feature type="active site" evidence="3">
    <location>
        <position position="187"/>
    </location>
</feature>
<evidence type="ECO:0000313" key="4">
    <source>
        <dbReference type="EMBL" id="RKT57779.1"/>
    </source>
</evidence>
<dbReference type="Gene3D" id="3.75.10.10">
    <property type="entry name" value="L-arginine/glycine Amidinotransferase, Chain A"/>
    <property type="match status" value="1"/>
</dbReference>
<keyword evidence="2 4" id="KW-0808">Transferase</keyword>
<name>A0A495W8N7_9PSEU</name>
<proteinExistence type="inferred from homology"/>
<feature type="active site" evidence="3">
    <location>
        <position position="236"/>
    </location>
</feature>
<comment type="similarity">
    <text evidence="1">Belongs to the amidinotransferase family.</text>
</comment>
<dbReference type="GO" id="GO:0015068">
    <property type="term" value="F:glycine amidinotransferase activity"/>
    <property type="evidence" value="ECO:0007669"/>
    <property type="project" value="TreeGrafter"/>
</dbReference>
<dbReference type="Proteomes" id="UP000282084">
    <property type="component" value="Unassembled WGS sequence"/>
</dbReference>
<comment type="caution">
    <text evidence="4">The sequence shown here is derived from an EMBL/GenBank/DDBJ whole genome shotgun (WGS) entry which is preliminary data.</text>
</comment>
<sequence>MTIVSSYNEWDPLEEVIIGTARGAGKLAFEPALAAYYPKADPERGFKGAPYPPEDVERAERQLDTFALALEKEGVTVQRPDPVNHIAPFSTPDFEVANGHAQTCPRDVMLVVGDRIIEVPMAQRGRFFEYRAYRRLVKEYFAGGAQWVAAPRPQLTAETYTEDYTTEDELYDFTTHPALTEFEPLFDAASFTRCGRDIFVQPDVVTNRFGIEWLRRYLGPEFRVRVVEFTDRYPQHIDTTLVPLRPGLALTNPERPFKDDSAKFFADNDWRLVDAVPSVRTGPPTTRDVSNWISMNILMLNPETVVVESAETPLIELFKSLKIDVITVDFDAVFQFGGSFHCCSLDIRRQGELQSYFA</sequence>
<gene>
    <name evidence="4" type="ORF">C8E97_6504</name>
</gene>
<evidence type="ECO:0000256" key="1">
    <source>
        <dbReference type="ARBA" id="ARBA00006943"/>
    </source>
</evidence>
<reference evidence="4 5" key="1">
    <citation type="submission" date="2018-10" db="EMBL/GenBank/DDBJ databases">
        <title>Sequencing the genomes of 1000 actinobacteria strains.</title>
        <authorList>
            <person name="Klenk H.-P."/>
        </authorList>
    </citation>
    <scope>NUCLEOTIDE SEQUENCE [LARGE SCALE GENOMIC DNA]</scope>
    <source>
        <strain evidence="4 5">DSM 43800</strain>
    </source>
</reference>
<dbReference type="PANTHER" id="PTHR10488:SF1">
    <property type="entry name" value="GLYCINE AMIDINOTRANSFERASE, MITOCHONDRIAL"/>
    <property type="match status" value="1"/>
</dbReference>
<dbReference type="GO" id="GO:0006601">
    <property type="term" value="P:creatine biosynthetic process"/>
    <property type="evidence" value="ECO:0007669"/>
    <property type="project" value="TreeGrafter"/>
</dbReference>
<organism evidence="4 5">
    <name type="scientific">Saccharothrix australiensis</name>
    <dbReference type="NCBI Taxonomy" id="2072"/>
    <lineage>
        <taxon>Bacteria</taxon>
        <taxon>Bacillati</taxon>
        <taxon>Actinomycetota</taxon>
        <taxon>Actinomycetes</taxon>
        <taxon>Pseudonocardiales</taxon>
        <taxon>Pseudonocardiaceae</taxon>
        <taxon>Saccharothrix</taxon>
    </lineage>
</organism>